<dbReference type="InterPro" id="IPR050967">
    <property type="entry name" value="Thiamine_Salvage_TenA"/>
</dbReference>
<gene>
    <name evidence="4" type="ORF">GGQ64_002751</name>
</gene>
<keyword evidence="1" id="KW-0784">Thiamine biosynthesis</keyword>
<comment type="caution">
    <text evidence="4">The sequence shown here is derived from an EMBL/GenBank/DDBJ whole genome shotgun (WGS) entry which is preliminary data.</text>
</comment>
<feature type="active site" description="Proton donor" evidence="2">
    <location>
        <position position="205"/>
    </location>
</feature>
<dbReference type="AlphaFoldDB" id="A0A7W6D6A5"/>
<comment type="catalytic activity">
    <reaction evidence="1">
        <text>4-amino-5-aminomethyl-2-methylpyrimidine + H2O = 4-amino-5-hydroxymethyl-2-methylpyrimidine + NH4(+)</text>
        <dbReference type="Rhea" id="RHEA:31799"/>
        <dbReference type="ChEBI" id="CHEBI:15377"/>
        <dbReference type="ChEBI" id="CHEBI:16892"/>
        <dbReference type="ChEBI" id="CHEBI:28938"/>
        <dbReference type="ChEBI" id="CHEBI:63416"/>
        <dbReference type="EC" id="3.5.99.2"/>
    </reaction>
</comment>
<comment type="catalytic activity">
    <reaction evidence="1">
        <text>thiamine + H2O = 5-(2-hydroxyethyl)-4-methylthiazole + 4-amino-5-hydroxymethyl-2-methylpyrimidine + H(+)</text>
        <dbReference type="Rhea" id="RHEA:17509"/>
        <dbReference type="ChEBI" id="CHEBI:15377"/>
        <dbReference type="ChEBI" id="CHEBI:15378"/>
        <dbReference type="ChEBI" id="CHEBI:16892"/>
        <dbReference type="ChEBI" id="CHEBI:17957"/>
        <dbReference type="ChEBI" id="CHEBI:18385"/>
        <dbReference type="EC" id="3.5.99.2"/>
    </reaction>
</comment>
<evidence type="ECO:0000259" key="3">
    <source>
        <dbReference type="Pfam" id="PF03070"/>
    </source>
</evidence>
<dbReference type="EMBL" id="JACIEE010000005">
    <property type="protein sequence ID" value="MBB3977545.1"/>
    <property type="molecule type" value="Genomic_DNA"/>
</dbReference>
<proteinExistence type="inferred from homology"/>
<dbReference type="SUPFAM" id="SSF48613">
    <property type="entry name" value="Heme oxygenase-like"/>
    <property type="match status" value="1"/>
</dbReference>
<keyword evidence="1 4" id="KW-0378">Hydrolase</keyword>
<dbReference type="RefSeq" id="WP_183805069.1">
    <property type="nucleotide sequence ID" value="NZ_JACIEE010000005.1"/>
</dbReference>
<accession>A0A7W6D6A5</accession>
<name>A0A7W6D6A5_9HYPH</name>
<dbReference type="PIRSF" id="PIRSF003170">
    <property type="entry name" value="Pet18p"/>
    <property type="match status" value="1"/>
</dbReference>
<dbReference type="Pfam" id="PF03070">
    <property type="entry name" value="TENA_THI-4"/>
    <property type="match status" value="1"/>
</dbReference>
<comment type="similarity">
    <text evidence="1">Belongs to the TenA family.</text>
</comment>
<protein>
    <recommendedName>
        <fullName evidence="1">Aminopyrimidine aminohydrolase</fullName>
        <ecNumber evidence="1">3.5.99.2</ecNumber>
    </recommendedName>
</protein>
<feature type="domain" description="Thiaminase-2/PQQC" evidence="3">
    <location>
        <begin position="14"/>
        <end position="210"/>
    </location>
</feature>
<dbReference type="Proteomes" id="UP000574761">
    <property type="component" value="Unassembled WGS sequence"/>
</dbReference>
<dbReference type="InterPro" id="IPR016084">
    <property type="entry name" value="Haem_Oase-like_multi-hlx"/>
</dbReference>
<dbReference type="InterPro" id="IPR004305">
    <property type="entry name" value="Thiaminase-2/PQQC"/>
</dbReference>
<dbReference type="InterPro" id="IPR026285">
    <property type="entry name" value="TenA_E"/>
</dbReference>
<dbReference type="PANTHER" id="PTHR43198:SF2">
    <property type="entry name" value="SI:CH1073-67J19.1-RELATED"/>
    <property type="match status" value="1"/>
</dbReference>
<evidence type="ECO:0000313" key="5">
    <source>
        <dbReference type="Proteomes" id="UP000574761"/>
    </source>
</evidence>
<keyword evidence="5" id="KW-1185">Reference proteome</keyword>
<dbReference type="Gene3D" id="1.20.910.10">
    <property type="entry name" value="Heme oxygenase-like"/>
    <property type="match status" value="1"/>
</dbReference>
<dbReference type="PANTHER" id="PTHR43198">
    <property type="entry name" value="BIFUNCTIONAL TH2 PROTEIN"/>
    <property type="match status" value="1"/>
</dbReference>
<organism evidence="4 5">
    <name type="scientific">Mycoplana azooxidifex</name>
    <dbReference type="NCBI Taxonomy" id="1636188"/>
    <lineage>
        <taxon>Bacteria</taxon>
        <taxon>Pseudomonadati</taxon>
        <taxon>Pseudomonadota</taxon>
        <taxon>Alphaproteobacteria</taxon>
        <taxon>Hyphomicrobiales</taxon>
        <taxon>Rhizobiaceae</taxon>
        <taxon>Mycoplana</taxon>
    </lineage>
</organism>
<comment type="pathway">
    <text evidence="1">Cofactor biosynthesis; thiamine diphosphate biosynthesis.</text>
</comment>
<dbReference type="GO" id="GO:0050334">
    <property type="term" value="F:thiaminase activity"/>
    <property type="evidence" value="ECO:0007669"/>
    <property type="project" value="UniProtKB-UniRule"/>
</dbReference>
<dbReference type="EC" id="3.5.99.2" evidence="1"/>
<dbReference type="GO" id="GO:0005829">
    <property type="term" value="C:cytosol"/>
    <property type="evidence" value="ECO:0007669"/>
    <property type="project" value="TreeGrafter"/>
</dbReference>
<dbReference type="GO" id="GO:0009229">
    <property type="term" value="P:thiamine diphosphate biosynthetic process"/>
    <property type="evidence" value="ECO:0007669"/>
    <property type="project" value="UniProtKB-UniPathway"/>
</dbReference>
<evidence type="ECO:0000313" key="4">
    <source>
        <dbReference type="EMBL" id="MBB3977545.1"/>
    </source>
</evidence>
<reference evidence="4 5" key="1">
    <citation type="submission" date="2020-08" db="EMBL/GenBank/DDBJ databases">
        <title>Genomic Encyclopedia of Type Strains, Phase IV (KMG-IV): sequencing the most valuable type-strain genomes for metagenomic binning, comparative biology and taxonomic classification.</title>
        <authorList>
            <person name="Goeker M."/>
        </authorList>
    </citation>
    <scope>NUCLEOTIDE SEQUENCE [LARGE SCALE GENOMIC DNA]</scope>
    <source>
        <strain evidence="4 5">DSM 100211</strain>
    </source>
</reference>
<sequence length="233" mass="26386">MREILSEQILRQNRLVFDRMIGHRFVAHIRADRLPQPVFERYLVFERAFADTAISICSFATARAETIVQKRWLIGVLDSLTNRKMAYFEKAFAARGIDPDAYDTDIHEVGDFRDGMLAIARDGGYLDTIAAMFAVDWMYWTWSKAASVGTISDPLLKEWVELHTSDAFAAQARWLKKELDRLGETLDAPERQRLSAVFGKAQALEIAFHDAPYLCPEKTAMLPGGGGDIRQLA</sequence>
<dbReference type="CDD" id="cd19358">
    <property type="entry name" value="TenA_E_Spr0628-like"/>
    <property type="match status" value="1"/>
</dbReference>
<dbReference type="GO" id="GO:0009228">
    <property type="term" value="P:thiamine biosynthetic process"/>
    <property type="evidence" value="ECO:0007669"/>
    <property type="project" value="UniProtKB-KW"/>
</dbReference>
<evidence type="ECO:0000256" key="1">
    <source>
        <dbReference type="PIRNR" id="PIRNR003170"/>
    </source>
</evidence>
<dbReference type="UniPathway" id="UPA00060"/>
<comment type="function">
    <text evidence="1">Catalyzes an amino-pyrimidine hydrolysis reaction at the C5' of the pyrimidine moiety of thiamine compounds, a reaction that is part of a thiamine salvage pathway. Thus, catalyzes the conversion of 4-amino-5-aminomethyl-2-methylpyrimidine to 4-amino-5-hydroxymethyl-2-methylpyrimidine (HMP).</text>
</comment>
<evidence type="ECO:0000256" key="2">
    <source>
        <dbReference type="PIRSR" id="PIRSR003170-1"/>
    </source>
</evidence>